<dbReference type="SUPFAM" id="SSF69318">
    <property type="entry name" value="Integrin alpha N-terminal domain"/>
    <property type="match status" value="1"/>
</dbReference>
<gene>
    <name evidence="4" type="ORF">F0P96_06120</name>
</gene>
<keyword evidence="1 2" id="KW-0732">Signal</keyword>
<evidence type="ECO:0000313" key="5">
    <source>
        <dbReference type="Proteomes" id="UP000326380"/>
    </source>
</evidence>
<proteinExistence type="predicted"/>
<dbReference type="AlphaFoldDB" id="A0AA88FI93"/>
<feature type="signal peptide" evidence="2">
    <location>
        <begin position="1"/>
        <end position="23"/>
    </location>
</feature>
<name>A0AA88FI93_9BACT</name>
<protein>
    <submittedName>
        <fullName evidence="4">T9SS type A sorting domain-containing protein</fullName>
    </submittedName>
</protein>
<dbReference type="InterPro" id="IPR028994">
    <property type="entry name" value="Integrin_alpha_N"/>
</dbReference>
<dbReference type="InterPro" id="IPR026444">
    <property type="entry name" value="Secre_tail"/>
</dbReference>
<feature type="domain" description="SbsA Ig-like" evidence="3">
    <location>
        <begin position="25"/>
        <end position="113"/>
    </location>
</feature>
<feature type="chain" id="PRO_5041648411" evidence="2">
    <location>
        <begin position="24"/>
        <end position="558"/>
    </location>
</feature>
<dbReference type="NCBIfam" id="TIGR04183">
    <property type="entry name" value="Por_Secre_tail"/>
    <property type="match status" value="1"/>
</dbReference>
<dbReference type="InterPro" id="IPR013517">
    <property type="entry name" value="FG-GAP"/>
</dbReference>
<comment type="caution">
    <text evidence="4">The sequence shown here is derived from an EMBL/GenBank/DDBJ whole genome shotgun (WGS) entry which is preliminary data.</text>
</comment>
<evidence type="ECO:0000259" key="3">
    <source>
        <dbReference type="Pfam" id="PF13205"/>
    </source>
</evidence>
<dbReference type="PANTHER" id="PTHR45460:SF2">
    <property type="entry name" value="ALPHA 1,3 GLUCANASE, GH71 FAMILY (EUROFUNG)"/>
    <property type="match status" value="1"/>
</dbReference>
<dbReference type="InterPro" id="IPR032812">
    <property type="entry name" value="SbsA_Ig"/>
</dbReference>
<evidence type="ECO:0000256" key="2">
    <source>
        <dbReference type="SAM" id="SignalP"/>
    </source>
</evidence>
<dbReference type="PANTHER" id="PTHR45460">
    <property type="entry name" value="SIMILAR TO CYSTEINE PROTEINASE"/>
    <property type="match status" value="1"/>
</dbReference>
<keyword evidence="5" id="KW-1185">Reference proteome</keyword>
<accession>A0AA88FI93</accession>
<evidence type="ECO:0000313" key="4">
    <source>
        <dbReference type="EMBL" id="KAA9338409.1"/>
    </source>
</evidence>
<dbReference type="Proteomes" id="UP000326380">
    <property type="component" value="Unassembled WGS sequence"/>
</dbReference>
<dbReference type="Pfam" id="PF13517">
    <property type="entry name" value="FG-GAP_3"/>
    <property type="match status" value="3"/>
</dbReference>
<evidence type="ECO:0000256" key="1">
    <source>
        <dbReference type="ARBA" id="ARBA00022729"/>
    </source>
</evidence>
<dbReference type="EMBL" id="VTWU01000002">
    <property type="protein sequence ID" value="KAA9338409.1"/>
    <property type="molecule type" value="Genomic_DNA"/>
</dbReference>
<dbReference type="Gene3D" id="2.130.10.130">
    <property type="entry name" value="Integrin alpha, N-terminal"/>
    <property type="match status" value="1"/>
</dbReference>
<organism evidence="4 5">
    <name type="scientific">Hymenobacter busanensis</name>
    <dbReference type="NCBI Taxonomy" id="2607656"/>
    <lineage>
        <taxon>Bacteria</taxon>
        <taxon>Pseudomonadati</taxon>
        <taxon>Bacteroidota</taxon>
        <taxon>Cytophagia</taxon>
        <taxon>Cytophagales</taxon>
        <taxon>Hymenobacteraceae</taxon>
        <taxon>Hymenobacter</taxon>
    </lineage>
</organism>
<sequence>MMLFTLRSQLCGCTMLLASAAWAQGPMVSSLAPARHAPAAARNANVQLTLSQPAAATAALHVFSSRSGGKKAGTSTVAGNTVTFDPSSDFKPGETLTATLTNAGGPMHTWQFTAAVGGGTGVFGGGSDFNFQNNYTAINILPGDFDNDNDLDAMVVAQQSGAALLINNGAGQFTRSSAGIPNTNYPTETAVGDIDGDGDLDVVSSPSRPYAITVARNNGNLNFVSAAALSINPISTEINSLTLADIDGDADLDLCHLNPVAKQITIWPNDGTGNFGPARTTATNLANTVAMRLGDVDNDGDLDALVYNRVSGEAMHVFLNDGSANFTAGSSFPISSYDAHTSLADIDGDGDLDLASGDYGMLPQAHLYLNNGSGTFTAGQVVPISGSPRQIAFGDVDADGDLDMIISANQTISLSLNAGNGTFTAGPITPISSRCVALADVNGDSALDLLTVSLNGNNHEVFNTRLNTLITSSKSSARAAFQVWPNPVGAGAALHITLPTAAPVATYSLQTLLGHTIRQQQFSGRNTTVSPEGLASGVYVLKVQVPGQPLAAQRIVVN</sequence>
<reference evidence="4 5" key="1">
    <citation type="submission" date="2019-09" db="EMBL/GenBank/DDBJ databases">
        <title>Genome sequence of Hymenobacter sp. M3.</title>
        <authorList>
            <person name="Srinivasan S."/>
        </authorList>
    </citation>
    <scope>NUCLEOTIDE SEQUENCE [LARGE SCALE GENOMIC DNA]</scope>
    <source>
        <strain evidence="4 5">M3</strain>
    </source>
</reference>
<dbReference type="Pfam" id="PF13205">
    <property type="entry name" value="Big_5"/>
    <property type="match status" value="1"/>
</dbReference>